<organism evidence="1 2">
    <name type="scientific">Candidatus Cytomitobacter primus</name>
    <dbReference type="NCBI Taxonomy" id="2066024"/>
    <lineage>
        <taxon>Bacteria</taxon>
        <taxon>Pseudomonadati</taxon>
        <taxon>Pseudomonadota</taxon>
        <taxon>Alphaproteobacteria</taxon>
        <taxon>Holosporales</taxon>
        <taxon>Holosporaceae</taxon>
        <taxon>Candidatus Cytomitobacter</taxon>
    </lineage>
</organism>
<dbReference type="RefSeq" id="WP_148971489.1">
    <property type="nucleotide sequence ID" value="NZ_CP043316.1"/>
</dbReference>
<sequence>MSVAVLKKRYLSRSAIPRGRPKISKVHVGPTHEIIKKKLEFGLQDTNMPINLLSSMYSLKKINQEEYEAARFYEELSYKALGLMDCSGRKTSSLMVNLSNAGTNHKTFTKDNQKLLKRWLRVRAILFNTSKEIDEVIYNVLVKNKPIGFNYINTFKEGLNIIYDYCSKSKIKQSTH</sequence>
<gene>
    <name evidence="1" type="ORF">FZC34_00335</name>
</gene>
<name>A0A5C0UFF7_9PROT</name>
<dbReference type="AlphaFoldDB" id="A0A5C0UFF7"/>
<dbReference type="EMBL" id="CP043316">
    <property type="protein sequence ID" value="QEK38373.1"/>
    <property type="molecule type" value="Genomic_DNA"/>
</dbReference>
<evidence type="ECO:0000313" key="2">
    <source>
        <dbReference type="Proteomes" id="UP000325004"/>
    </source>
</evidence>
<dbReference type="OrthoDB" id="9851121at2"/>
<reference evidence="1 2" key="1">
    <citation type="submission" date="2019-08" db="EMBL/GenBank/DDBJ databases">
        <title>Highly reduced genomes of protist endosymbionts show evolutionary convergence.</title>
        <authorList>
            <person name="George E."/>
            <person name="Husnik F."/>
            <person name="Tashyreva D."/>
            <person name="Prokopchuk G."/>
            <person name="Horak A."/>
            <person name="Kwong W.K."/>
            <person name="Lukes J."/>
            <person name="Keeling P.J."/>
        </authorList>
    </citation>
    <scope>NUCLEOTIDE SEQUENCE [LARGE SCALE GENOMIC DNA]</scope>
    <source>
        <strain evidence="1">1604LC</strain>
    </source>
</reference>
<proteinExistence type="predicted"/>
<dbReference type="Proteomes" id="UP000325004">
    <property type="component" value="Chromosome"/>
</dbReference>
<protein>
    <submittedName>
        <fullName evidence="1">Uncharacterized protein</fullName>
    </submittedName>
</protein>
<keyword evidence="2" id="KW-1185">Reference proteome</keyword>
<evidence type="ECO:0000313" key="1">
    <source>
        <dbReference type="EMBL" id="QEK38373.1"/>
    </source>
</evidence>
<accession>A0A5C0UFF7</accession>
<dbReference type="KEGG" id="cpri:FZC34_00335"/>